<name>A0A8E2EV18_9PEZI</name>
<reference evidence="1 2" key="1">
    <citation type="journal article" date="2016" name="Nat. Commun.">
        <title>Ectomycorrhizal ecology is imprinted in the genome of the dominant symbiotic fungus Cenococcum geophilum.</title>
        <authorList>
            <consortium name="DOE Joint Genome Institute"/>
            <person name="Peter M."/>
            <person name="Kohler A."/>
            <person name="Ohm R.A."/>
            <person name="Kuo A."/>
            <person name="Krutzmann J."/>
            <person name="Morin E."/>
            <person name="Arend M."/>
            <person name="Barry K.W."/>
            <person name="Binder M."/>
            <person name="Choi C."/>
            <person name="Clum A."/>
            <person name="Copeland A."/>
            <person name="Grisel N."/>
            <person name="Haridas S."/>
            <person name="Kipfer T."/>
            <person name="LaButti K."/>
            <person name="Lindquist E."/>
            <person name="Lipzen A."/>
            <person name="Maire R."/>
            <person name="Meier B."/>
            <person name="Mihaltcheva S."/>
            <person name="Molinier V."/>
            <person name="Murat C."/>
            <person name="Poggeler S."/>
            <person name="Quandt C.A."/>
            <person name="Sperisen C."/>
            <person name="Tritt A."/>
            <person name="Tisserant E."/>
            <person name="Crous P.W."/>
            <person name="Henrissat B."/>
            <person name="Nehls U."/>
            <person name="Egli S."/>
            <person name="Spatafora J.W."/>
            <person name="Grigoriev I.V."/>
            <person name="Martin F.M."/>
        </authorList>
    </citation>
    <scope>NUCLEOTIDE SEQUENCE [LARGE SCALE GENOMIC DNA]</scope>
    <source>
        <strain evidence="1 2">CBS 207.34</strain>
    </source>
</reference>
<organism evidence="1 2">
    <name type="scientific">Glonium stellatum</name>
    <dbReference type="NCBI Taxonomy" id="574774"/>
    <lineage>
        <taxon>Eukaryota</taxon>
        <taxon>Fungi</taxon>
        <taxon>Dikarya</taxon>
        <taxon>Ascomycota</taxon>
        <taxon>Pezizomycotina</taxon>
        <taxon>Dothideomycetes</taxon>
        <taxon>Pleosporomycetidae</taxon>
        <taxon>Gloniales</taxon>
        <taxon>Gloniaceae</taxon>
        <taxon>Glonium</taxon>
    </lineage>
</organism>
<gene>
    <name evidence="1" type="ORF">AOQ84DRAFT_102058</name>
</gene>
<evidence type="ECO:0000313" key="2">
    <source>
        <dbReference type="Proteomes" id="UP000250140"/>
    </source>
</evidence>
<keyword evidence="2" id="KW-1185">Reference proteome</keyword>
<dbReference type="EMBL" id="KV750360">
    <property type="protein sequence ID" value="OCL05160.1"/>
    <property type="molecule type" value="Genomic_DNA"/>
</dbReference>
<dbReference type="AlphaFoldDB" id="A0A8E2EV18"/>
<dbReference type="Proteomes" id="UP000250140">
    <property type="component" value="Unassembled WGS sequence"/>
</dbReference>
<protein>
    <submittedName>
        <fullName evidence="1">Uncharacterized protein</fullName>
    </submittedName>
</protein>
<sequence length="72" mass="8169">MTATALLLHSARASQQNVSQCQEVVPCPMLLSVYILYQVFYVRKTFTRSRSRSLTQEKFCGLIGAQHHPVID</sequence>
<proteinExistence type="predicted"/>
<evidence type="ECO:0000313" key="1">
    <source>
        <dbReference type="EMBL" id="OCL05160.1"/>
    </source>
</evidence>
<accession>A0A8E2EV18</accession>